<dbReference type="GeneID" id="56906561"/>
<dbReference type="GO" id="GO:0015562">
    <property type="term" value="F:efflux transmembrane transporter activity"/>
    <property type="evidence" value="ECO:0007669"/>
    <property type="project" value="InterPro"/>
</dbReference>
<dbReference type="PROSITE" id="PS51257">
    <property type="entry name" value="PROKAR_LIPOPROTEIN"/>
    <property type="match status" value="1"/>
</dbReference>
<keyword evidence="2" id="KW-1134">Transmembrane beta strand</keyword>
<proteinExistence type="inferred from homology"/>
<dbReference type="HOGENOM" id="CLU_012817_13_1_5"/>
<evidence type="ECO:0000256" key="2">
    <source>
        <dbReference type="RuleBase" id="RU362097"/>
    </source>
</evidence>
<dbReference type="Gene3D" id="1.20.1600.10">
    <property type="entry name" value="Outer membrane efflux proteins (OEP)"/>
    <property type="match status" value="1"/>
</dbReference>
<feature type="chain" id="PRO_5001432239" evidence="2">
    <location>
        <begin position="21"/>
        <end position="478"/>
    </location>
</feature>
<keyword evidence="2" id="KW-0812">Transmembrane</keyword>
<keyword evidence="2" id="KW-0449">Lipoprotein</keyword>
<reference evidence="3 4" key="1">
    <citation type="journal article" date="2015" name="Appl. Microbiol. Biotechnol.">
        <title>The consequence of an additional NADH dehydrogenase paralog on the growth of Gluconobacter oxydans DSM3504.</title>
        <authorList>
            <person name="Kostner D."/>
            <person name="Luchterhand B."/>
            <person name="Junker A."/>
            <person name="Volland S."/>
            <person name="Daniel R."/>
            <person name="Buchs J."/>
            <person name="Liebl W."/>
            <person name="Ehrenreich A."/>
        </authorList>
    </citation>
    <scope>NUCLEOTIDE SEQUENCE [LARGE SCALE GENOMIC DNA]</scope>
    <source>
        <strain evidence="3">DSM 3504</strain>
    </source>
</reference>
<dbReference type="AlphaFoldDB" id="A0A067Z7E9"/>
<evidence type="ECO:0000313" key="3">
    <source>
        <dbReference type="EMBL" id="AHK72207.1"/>
    </source>
</evidence>
<dbReference type="InterPro" id="IPR010131">
    <property type="entry name" value="MdtP/NodT-like"/>
</dbReference>
<sequence length="478" mass="52012">MMRRWLLFAPLLLAGCSWLAPDYKRPAMPLPATWPGAAAVARDDRTWWHSYGDPVLDQLVQTALSDSDDIALAGNRLMQARAQYGYAFANQLPMLSIAGADAYGQFANGRVSALNQSLHFPNKTSNLGFVGGMLTYELDLWGKNASLSNAAKAGVHAGVYAMDAARLSVVAGVAKLYFSLRALDEDVALMKQTAQTQDDLLALVQRQYDVGATDALTLESVRERRDTVHELLPDMEDQRDRAESALAVLIGQTPQSIIQNELPRGRNIGDMTVPEATPSLLPAELLERRPDIAMHEQMLMASNFNVGFARAAYFPSISLASLAGVNNVDIDNLYRATGRAWTLGAAMAAPVLDFGRTESGVRLAKAGKNEQVILYQQSIRSAFKEVRDAILAQKTAADREGDTTSRVASDEHRLHLTTLRLENGYASRIDLLTAQAIVQQAQLAQVSARLQRLNASVDLYKATGGGFHVPAQKAAVHP</sequence>
<gene>
    <name evidence="3" type="primary">oprM8</name>
    <name evidence="3" type="ORF">GLS_c23370</name>
</gene>
<dbReference type="RefSeq" id="WP_041112370.1">
    <property type="nucleotide sequence ID" value="NZ_CP004373.1"/>
</dbReference>
<dbReference type="Proteomes" id="UP000031656">
    <property type="component" value="Chromosome"/>
</dbReference>
<dbReference type="NCBIfam" id="TIGR01845">
    <property type="entry name" value="outer_NodT"/>
    <property type="match status" value="1"/>
</dbReference>
<feature type="signal peptide" evidence="2">
    <location>
        <begin position="1"/>
        <end position="20"/>
    </location>
</feature>
<evidence type="ECO:0000313" key="4">
    <source>
        <dbReference type="Proteomes" id="UP000031656"/>
    </source>
</evidence>
<name>A0A067Z7E9_GLUOY</name>
<comment type="similarity">
    <text evidence="1 2">Belongs to the outer membrane factor (OMF) (TC 1.B.17) family.</text>
</comment>
<dbReference type="PANTHER" id="PTHR30203:SF33">
    <property type="entry name" value="BLR4455 PROTEIN"/>
    <property type="match status" value="1"/>
</dbReference>
<comment type="subcellular location">
    <subcellularLocation>
        <location evidence="2">Cell membrane</location>
        <topology evidence="2">Lipid-anchor</topology>
    </subcellularLocation>
</comment>
<dbReference type="EMBL" id="CP004373">
    <property type="protein sequence ID" value="AHK72207.1"/>
    <property type="molecule type" value="Genomic_DNA"/>
</dbReference>
<protein>
    <submittedName>
        <fullName evidence="3">Outer membrane efflux protein OprM</fullName>
    </submittedName>
</protein>
<dbReference type="Gene3D" id="2.20.200.10">
    <property type="entry name" value="Outer membrane efflux proteins (OEP)"/>
    <property type="match status" value="1"/>
</dbReference>
<accession>A0A067Z7E9</accession>
<evidence type="ECO:0000256" key="1">
    <source>
        <dbReference type="ARBA" id="ARBA00007613"/>
    </source>
</evidence>
<dbReference type="PANTHER" id="PTHR30203">
    <property type="entry name" value="OUTER MEMBRANE CATION EFFLUX PROTEIN"/>
    <property type="match status" value="1"/>
</dbReference>
<dbReference type="SUPFAM" id="SSF56954">
    <property type="entry name" value="Outer membrane efflux proteins (OEP)"/>
    <property type="match status" value="1"/>
</dbReference>
<dbReference type="KEGG" id="goy:GLS_c23370"/>
<keyword evidence="2" id="KW-0472">Membrane</keyword>
<dbReference type="GO" id="GO:0005886">
    <property type="term" value="C:plasma membrane"/>
    <property type="evidence" value="ECO:0007669"/>
    <property type="project" value="UniProtKB-SubCell"/>
</dbReference>
<dbReference type="InterPro" id="IPR003423">
    <property type="entry name" value="OMP_efflux"/>
</dbReference>
<keyword evidence="2" id="KW-0564">Palmitate</keyword>
<organism evidence="3 4">
    <name type="scientific">Gluconobacter oxydans DSM 3504</name>
    <dbReference type="NCBI Taxonomy" id="1288313"/>
    <lineage>
        <taxon>Bacteria</taxon>
        <taxon>Pseudomonadati</taxon>
        <taxon>Pseudomonadota</taxon>
        <taxon>Alphaproteobacteria</taxon>
        <taxon>Acetobacterales</taxon>
        <taxon>Acetobacteraceae</taxon>
        <taxon>Gluconobacter</taxon>
    </lineage>
</organism>
<dbReference type="Pfam" id="PF02321">
    <property type="entry name" value="OEP"/>
    <property type="match status" value="2"/>
</dbReference>
<keyword evidence="2" id="KW-0732">Signal</keyword>